<evidence type="ECO:0000259" key="2">
    <source>
        <dbReference type="PROSITE" id="PS51462"/>
    </source>
</evidence>
<dbReference type="KEGG" id="clw:CLAC_00490"/>
<dbReference type="PATRIC" id="fig|1408189.4.peg.101"/>
<dbReference type="NCBIfam" id="TIGR00730">
    <property type="entry name" value="Rossman fold protein, TIGR00730 family"/>
    <property type="match status" value="1"/>
</dbReference>
<name>A0A0K2GXQ9_9CORY</name>
<evidence type="ECO:0000256" key="1">
    <source>
        <dbReference type="ARBA" id="ARBA00006763"/>
    </source>
</evidence>
<dbReference type="PROSITE" id="PS51462">
    <property type="entry name" value="NUDIX"/>
    <property type="match status" value="1"/>
</dbReference>
<dbReference type="PANTHER" id="PTHR31223:SF70">
    <property type="entry name" value="LOG FAMILY PROTEIN YJL055W"/>
    <property type="match status" value="1"/>
</dbReference>
<proteinExistence type="inferred from homology"/>
<dbReference type="Gene3D" id="3.90.79.10">
    <property type="entry name" value="Nucleoside Triphosphate Pyrophosphohydrolase"/>
    <property type="match status" value="1"/>
</dbReference>
<dbReference type="GO" id="GO:0009691">
    <property type="term" value="P:cytokinin biosynthetic process"/>
    <property type="evidence" value="ECO:0007669"/>
    <property type="project" value="InterPro"/>
</dbReference>
<sequence length="347" mass="37428">MSSAQTRSIVVAAVVVTDPLGRVLCVRKQGTDTFMLPGGKFEPHESTSAPEVTAAREFAEELGVPIDASSLTPWGIAEAAAANEEGFRVIGHHVRYAGQFTQELASLRPRAEIEELRWVDPWLPTGKLAPMLVESTLPKLREEAKARLAAGAAQKLEPQRVLKSATVFCGSGFGDRDLWRVTAEQLGTELGRSRVELVYGGASIGLMGTIADTALAAGGDVVGVMPEVLVTKEISHRGLTRLETVGTMAERKSRMYELGDAFIALPGGAGTLEEFFEVWTQQHLGIHAKPVALLGPDGFWQPLLDLLQTVVDAGFIRPELLDALIVVENVDDIIPALIGWRSGRTKF</sequence>
<dbReference type="Pfam" id="PF00293">
    <property type="entry name" value="NUDIX"/>
    <property type="match status" value="1"/>
</dbReference>
<dbReference type="AlphaFoldDB" id="A0A0K2GXQ9"/>
<dbReference type="InterPro" id="IPR031100">
    <property type="entry name" value="LOG_fam"/>
</dbReference>
<gene>
    <name evidence="3" type="ORF">CLAC_00490</name>
</gene>
<protein>
    <submittedName>
        <fullName evidence="3">Decarboxylase</fullName>
    </submittedName>
</protein>
<dbReference type="SUPFAM" id="SSF102405">
    <property type="entry name" value="MCP/YpsA-like"/>
    <property type="match status" value="1"/>
</dbReference>
<dbReference type="GO" id="GO:0016799">
    <property type="term" value="F:hydrolase activity, hydrolyzing N-glycosyl compounds"/>
    <property type="evidence" value="ECO:0007669"/>
    <property type="project" value="TreeGrafter"/>
</dbReference>
<dbReference type="EMBL" id="CP006841">
    <property type="protein sequence ID" value="ALA66463.1"/>
    <property type="molecule type" value="Genomic_DNA"/>
</dbReference>
<dbReference type="GO" id="GO:0005829">
    <property type="term" value="C:cytosol"/>
    <property type="evidence" value="ECO:0007669"/>
    <property type="project" value="TreeGrafter"/>
</dbReference>
<dbReference type="CDD" id="cd04690">
    <property type="entry name" value="NUDIX_Hydrolase"/>
    <property type="match status" value="1"/>
</dbReference>
<dbReference type="STRING" id="1408189.CLAC_00490"/>
<feature type="domain" description="Nudix hydrolase" evidence="2">
    <location>
        <begin position="6"/>
        <end position="141"/>
    </location>
</feature>
<dbReference type="InterPro" id="IPR005269">
    <property type="entry name" value="LOG"/>
</dbReference>
<dbReference type="SUPFAM" id="SSF55811">
    <property type="entry name" value="Nudix"/>
    <property type="match status" value="1"/>
</dbReference>
<dbReference type="InterPro" id="IPR015797">
    <property type="entry name" value="NUDIX_hydrolase-like_dom_sf"/>
</dbReference>
<evidence type="ECO:0000313" key="3">
    <source>
        <dbReference type="EMBL" id="ALA66463.1"/>
    </source>
</evidence>
<dbReference type="Gene3D" id="3.40.50.450">
    <property type="match status" value="1"/>
</dbReference>
<dbReference type="Pfam" id="PF03641">
    <property type="entry name" value="Lysine_decarbox"/>
    <property type="match status" value="1"/>
</dbReference>
<keyword evidence="4" id="KW-1185">Reference proteome</keyword>
<organism evidence="3 4">
    <name type="scientific">Corynebacterium lactis RW2-5</name>
    <dbReference type="NCBI Taxonomy" id="1408189"/>
    <lineage>
        <taxon>Bacteria</taxon>
        <taxon>Bacillati</taxon>
        <taxon>Actinomycetota</taxon>
        <taxon>Actinomycetes</taxon>
        <taxon>Mycobacteriales</taxon>
        <taxon>Corynebacteriaceae</taxon>
        <taxon>Corynebacterium</taxon>
    </lineage>
</organism>
<dbReference type="Proteomes" id="UP000058446">
    <property type="component" value="Chromosome"/>
</dbReference>
<dbReference type="RefSeq" id="WP_053411249.1">
    <property type="nucleotide sequence ID" value="NZ_CP006841.1"/>
</dbReference>
<dbReference type="PANTHER" id="PTHR31223">
    <property type="entry name" value="LOG FAMILY PROTEIN YJL055W"/>
    <property type="match status" value="1"/>
</dbReference>
<comment type="similarity">
    <text evidence="1">Belongs to the LOG family.</text>
</comment>
<accession>A0A0K2GXQ9</accession>
<dbReference type="InterPro" id="IPR000086">
    <property type="entry name" value="NUDIX_hydrolase_dom"/>
</dbReference>
<reference evidence="3 4" key="1">
    <citation type="submission" date="2013-10" db="EMBL/GenBank/DDBJ databases">
        <title>Complete genome sequence of Corynebacterium lactis DSM 45799(T), isolated from raw cow milk.</title>
        <authorList>
            <person name="Ruckert C."/>
            <person name="Albersmeier A."/>
            <person name="Lipski A."/>
            <person name="Kalinowski J."/>
        </authorList>
    </citation>
    <scope>NUCLEOTIDE SEQUENCE [LARGE SCALE GENOMIC DNA]</scope>
    <source>
        <strain evidence="3 4">RW2-5</strain>
    </source>
</reference>
<dbReference type="OrthoDB" id="9801098at2"/>
<evidence type="ECO:0000313" key="4">
    <source>
        <dbReference type="Proteomes" id="UP000058446"/>
    </source>
</evidence>